<evidence type="ECO:0000313" key="1">
    <source>
        <dbReference type="EMBL" id="SON51667.1"/>
    </source>
</evidence>
<organism evidence="1 2">
    <name type="scientific">Vibrio tapetis subsp. tapetis</name>
    <dbReference type="NCBI Taxonomy" id="1671868"/>
    <lineage>
        <taxon>Bacteria</taxon>
        <taxon>Pseudomonadati</taxon>
        <taxon>Pseudomonadota</taxon>
        <taxon>Gammaproteobacteria</taxon>
        <taxon>Vibrionales</taxon>
        <taxon>Vibrionaceae</taxon>
        <taxon>Vibrio</taxon>
    </lineage>
</organism>
<keyword evidence="2" id="KW-1185">Reference proteome</keyword>
<reference evidence="1 2" key="1">
    <citation type="submission" date="2017-10" db="EMBL/GenBank/DDBJ databases">
        <authorList>
            <person name="Banno H."/>
            <person name="Chua N.-H."/>
        </authorList>
    </citation>
    <scope>NUCLEOTIDE SEQUENCE [LARGE SCALE GENOMIC DNA]</scope>
    <source>
        <strain evidence="1">Vibrio tapetis CECT4600</strain>
    </source>
</reference>
<dbReference type="EMBL" id="LT960612">
    <property type="protein sequence ID" value="SON51667.1"/>
    <property type="molecule type" value="Genomic_DNA"/>
</dbReference>
<protein>
    <submittedName>
        <fullName evidence="1">Uncharacterized protein</fullName>
    </submittedName>
</protein>
<dbReference type="KEGG" id="vta:B0056"/>
<gene>
    <name evidence="1" type="ORF">VTAP4600_B0056</name>
</gene>
<dbReference type="Proteomes" id="UP000235828">
    <property type="component" value="Chromosome B"/>
</dbReference>
<dbReference type="AlphaFoldDB" id="A0A2N8ZIE9"/>
<proteinExistence type="predicted"/>
<evidence type="ECO:0000313" key="2">
    <source>
        <dbReference type="Proteomes" id="UP000235828"/>
    </source>
</evidence>
<sequence>MNVYISGQKLQLADYALATSIDRICQQIKIDYPLLSIFVGKTLFKG</sequence>
<name>A0A2N8ZIE9_9VIBR</name>
<accession>A0A2N8ZIE9</accession>